<dbReference type="GO" id="GO:0004519">
    <property type="term" value="F:endonuclease activity"/>
    <property type="evidence" value="ECO:0007669"/>
    <property type="project" value="UniProtKB-KW"/>
</dbReference>
<reference evidence="2 3" key="1">
    <citation type="submission" date="2023-04" db="EMBL/GenBank/DDBJ databases">
        <title>Tenacibaculum tangerinum sp. nov., isolated from sea tidal flat of South Korea.</title>
        <authorList>
            <person name="Lee S.H."/>
            <person name="Kim J.-J."/>
        </authorList>
    </citation>
    <scope>NUCLEOTIDE SEQUENCE [LARGE SCALE GENOMIC DNA]</scope>
    <source>
        <strain evidence="2 3">GRR-S3-23</strain>
    </source>
</reference>
<evidence type="ECO:0000313" key="3">
    <source>
        <dbReference type="Proteomes" id="UP001232001"/>
    </source>
</evidence>
<dbReference type="RefSeq" id="WP_279651527.1">
    <property type="nucleotide sequence ID" value="NZ_CP122539.1"/>
</dbReference>
<evidence type="ECO:0000259" key="1">
    <source>
        <dbReference type="Pfam" id="PF04471"/>
    </source>
</evidence>
<name>A0ABY8L2I3_9FLAO</name>
<dbReference type="SUPFAM" id="SSF52980">
    <property type="entry name" value="Restriction endonuclease-like"/>
    <property type="match status" value="1"/>
</dbReference>
<dbReference type="EMBL" id="CP122539">
    <property type="protein sequence ID" value="WGH75653.1"/>
    <property type="molecule type" value="Genomic_DNA"/>
</dbReference>
<dbReference type="EC" id="3.1.21.-" evidence="2"/>
<dbReference type="GO" id="GO:0016787">
    <property type="term" value="F:hydrolase activity"/>
    <property type="evidence" value="ECO:0007669"/>
    <property type="project" value="UniProtKB-KW"/>
</dbReference>
<keyword evidence="2" id="KW-0540">Nuclease</keyword>
<dbReference type="InterPro" id="IPR007560">
    <property type="entry name" value="Restrct_endonuc_IV_Mrr"/>
</dbReference>
<dbReference type="InterPro" id="IPR011335">
    <property type="entry name" value="Restrct_endonuc-II-like"/>
</dbReference>
<keyword evidence="3" id="KW-1185">Reference proteome</keyword>
<feature type="domain" description="Restriction endonuclease type IV Mrr" evidence="1">
    <location>
        <begin position="207"/>
        <end position="318"/>
    </location>
</feature>
<proteinExistence type="predicted"/>
<sequence length="343" mass="39974">MNKNYYMVRAMNSEPKDFKVFFKNKVVAVGWSEVNFTQYENKPKELRSAVNEIYYAKKDMHPPLVGKKLNEVERFDKIKKGDYIIIPYYNSIRMAIAKDIIKYDQEAYELDLANQLEVNYLMTSKDFKTIPRNALSEGLQRRLRVRGSTVSNLYEFKDEIEKIFSQENYTWTSDYEEQENQLTEKVKEKLFQNIQNGTTNLTTGGIGLEYLVKELFECEGYNANVLSKTHFADYGDADVYAVKSDKFQETKILAQVKHHSGYTDDWGLTQLRKIQDESSYADYKFVLITSALIGEKIKENANSFDVNTMDGKELIDWIFEHLDELNIETKTKLGLSLVPQIIE</sequence>
<accession>A0ABY8L2I3</accession>
<evidence type="ECO:0000313" key="2">
    <source>
        <dbReference type="EMBL" id="WGH75653.1"/>
    </source>
</evidence>
<keyword evidence="2" id="KW-0378">Hydrolase</keyword>
<dbReference type="Pfam" id="PF04471">
    <property type="entry name" value="Mrr_cat"/>
    <property type="match status" value="1"/>
</dbReference>
<protein>
    <submittedName>
        <fullName evidence="2">Restriction endonuclease</fullName>
        <ecNumber evidence="2">3.1.21.-</ecNumber>
    </submittedName>
</protein>
<organism evidence="2 3">
    <name type="scientific">Tenacibaculum tangerinum</name>
    <dbReference type="NCBI Taxonomy" id="3038772"/>
    <lineage>
        <taxon>Bacteria</taxon>
        <taxon>Pseudomonadati</taxon>
        <taxon>Bacteroidota</taxon>
        <taxon>Flavobacteriia</taxon>
        <taxon>Flavobacteriales</taxon>
        <taxon>Flavobacteriaceae</taxon>
        <taxon>Tenacibaculum</taxon>
    </lineage>
</organism>
<gene>
    <name evidence="2" type="ORF">P8625_00380</name>
</gene>
<dbReference type="Proteomes" id="UP001232001">
    <property type="component" value="Chromosome"/>
</dbReference>
<keyword evidence="2" id="KW-0255">Endonuclease</keyword>